<keyword evidence="3" id="KW-1185">Reference proteome</keyword>
<evidence type="ECO:0000313" key="3">
    <source>
        <dbReference type="Proteomes" id="UP000887013"/>
    </source>
</evidence>
<gene>
    <name evidence="2" type="ORF">NPIL_20971</name>
</gene>
<organism evidence="2 3">
    <name type="scientific">Nephila pilipes</name>
    <name type="common">Giant wood spider</name>
    <name type="synonym">Nephila maculata</name>
    <dbReference type="NCBI Taxonomy" id="299642"/>
    <lineage>
        <taxon>Eukaryota</taxon>
        <taxon>Metazoa</taxon>
        <taxon>Ecdysozoa</taxon>
        <taxon>Arthropoda</taxon>
        <taxon>Chelicerata</taxon>
        <taxon>Arachnida</taxon>
        <taxon>Araneae</taxon>
        <taxon>Araneomorphae</taxon>
        <taxon>Entelegynae</taxon>
        <taxon>Araneoidea</taxon>
        <taxon>Nephilidae</taxon>
        <taxon>Nephila</taxon>
    </lineage>
</organism>
<protein>
    <submittedName>
        <fullName evidence="2">Uncharacterized protein</fullName>
    </submittedName>
</protein>
<dbReference type="Proteomes" id="UP000887013">
    <property type="component" value="Unassembled WGS sequence"/>
</dbReference>
<keyword evidence="1" id="KW-0732">Signal</keyword>
<name>A0A8X6N794_NEPPI</name>
<evidence type="ECO:0000256" key="1">
    <source>
        <dbReference type="SAM" id="SignalP"/>
    </source>
</evidence>
<comment type="caution">
    <text evidence="2">The sequence shown here is derived from an EMBL/GenBank/DDBJ whole genome shotgun (WGS) entry which is preliminary data.</text>
</comment>
<feature type="chain" id="PRO_5036492890" evidence="1">
    <location>
        <begin position="25"/>
        <end position="233"/>
    </location>
</feature>
<reference evidence="2" key="1">
    <citation type="submission" date="2020-08" db="EMBL/GenBank/DDBJ databases">
        <title>Multicomponent nature underlies the extraordinary mechanical properties of spider dragline silk.</title>
        <authorList>
            <person name="Kono N."/>
            <person name="Nakamura H."/>
            <person name="Mori M."/>
            <person name="Yoshida Y."/>
            <person name="Ohtoshi R."/>
            <person name="Malay A.D."/>
            <person name="Moran D.A.P."/>
            <person name="Tomita M."/>
            <person name="Numata K."/>
            <person name="Arakawa K."/>
        </authorList>
    </citation>
    <scope>NUCLEOTIDE SEQUENCE</scope>
</reference>
<proteinExistence type="predicted"/>
<evidence type="ECO:0000313" key="2">
    <source>
        <dbReference type="EMBL" id="GFS98383.1"/>
    </source>
</evidence>
<dbReference type="AlphaFoldDB" id="A0A8X6N794"/>
<sequence>MHGSLHSICSLLLQIKFLFQLYHGYPPVRLVDLLSNQTAFSCSPTKNGFFRRPKQKYPGFPVGSCDDFVECRRFSGCKEYQILLVVSKILENLPELQTILPYKRFPDRQKRFADRRSVSLSVLQWNASGLYQSKKMDLINSLGEHYRNLCPYGGKPYKLDSQIYSFSIYSLYLLPKFPSKPNLSIEQKAVVIGGVNFYSLRWVGYDDSNASGREFEDLLNSSSLVMHLIHLLT</sequence>
<dbReference type="EMBL" id="BMAW01054881">
    <property type="protein sequence ID" value="GFS98383.1"/>
    <property type="molecule type" value="Genomic_DNA"/>
</dbReference>
<accession>A0A8X6N794</accession>
<feature type="signal peptide" evidence="1">
    <location>
        <begin position="1"/>
        <end position="24"/>
    </location>
</feature>